<name>A0A8S5SDF2_9CAUD</name>
<protein>
    <submittedName>
        <fullName evidence="1">Uncharacterized protein</fullName>
    </submittedName>
</protein>
<accession>A0A8S5SDF2</accession>
<evidence type="ECO:0000313" key="1">
    <source>
        <dbReference type="EMBL" id="DAF49005.1"/>
    </source>
</evidence>
<proteinExistence type="predicted"/>
<sequence>MKESNYDVRVVEGKTKTWSPYDLQGANFDDILMALKDIFEGAYEEGRKAGFESGLDQARGCCEECEDFEELEDDYDIDEVMGR</sequence>
<reference evidence="1" key="1">
    <citation type="journal article" date="2021" name="Proc. Natl. Acad. Sci. U.S.A.">
        <title>A Catalog of Tens of Thousands of Viruses from Human Metagenomes Reveals Hidden Associations with Chronic Diseases.</title>
        <authorList>
            <person name="Tisza M.J."/>
            <person name="Buck C.B."/>
        </authorList>
    </citation>
    <scope>NUCLEOTIDE SEQUENCE</scope>
    <source>
        <strain evidence="1">Ctnpt50</strain>
    </source>
</reference>
<organism evidence="1">
    <name type="scientific">Siphoviridae sp. ctnpt50</name>
    <dbReference type="NCBI Taxonomy" id="2827941"/>
    <lineage>
        <taxon>Viruses</taxon>
        <taxon>Duplodnaviria</taxon>
        <taxon>Heunggongvirae</taxon>
        <taxon>Uroviricota</taxon>
        <taxon>Caudoviricetes</taxon>
    </lineage>
</organism>
<dbReference type="EMBL" id="BK032577">
    <property type="protein sequence ID" value="DAF49005.1"/>
    <property type="molecule type" value="Genomic_DNA"/>
</dbReference>